<evidence type="ECO:0000256" key="2">
    <source>
        <dbReference type="ARBA" id="ARBA00022692"/>
    </source>
</evidence>
<feature type="compositionally biased region" description="Low complexity" evidence="5">
    <location>
        <begin position="148"/>
        <end position="172"/>
    </location>
</feature>
<evidence type="ECO:0000256" key="5">
    <source>
        <dbReference type="SAM" id="MobiDB-lite"/>
    </source>
</evidence>
<reference evidence="7 8" key="1">
    <citation type="submission" date="2019-10" db="EMBL/GenBank/DDBJ databases">
        <authorList>
            <person name="Palmer J.M."/>
        </authorList>
    </citation>
    <scope>NUCLEOTIDE SEQUENCE [LARGE SCALE GENOMIC DNA]</scope>
    <source>
        <strain evidence="7 8">TWF730</strain>
    </source>
</reference>
<dbReference type="EMBL" id="JAVHNS010000007">
    <property type="protein sequence ID" value="KAK6348962.1"/>
    <property type="molecule type" value="Genomic_DNA"/>
</dbReference>
<comment type="subcellular location">
    <subcellularLocation>
        <location evidence="1">Membrane</location>
        <topology evidence="1">Single-pass membrane protein</topology>
    </subcellularLocation>
</comment>
<dbReference type="AlphaFoldDB" id="A0AAV9UU05"/>
<gene>
    <name evidence="7" type="ORF">TWF730_009723</name>
</gene>
<protein>
    <submittedName>
        <fullName evidence="7">Uncharacterized protein</fullName>
    </submittedName>
</protein>
<dbReference type="InterPro" id="IPR051694">
    <property type="entry name" value="Immunoregulatory_rcpt-like"/>
</dbReference>
<keyword evidence="4 6" id="KW-0472">Membrane</keyword>
<dbReference type="PANTHER" id="PTHR15549:SF6">
    <property type="entry name" value="MID2 DOMAIN-CONTAINING PROTEIN"/>
    <property type="match status" value="1"/>
</dbReference>
<name>A0AAV9UU05_9PEZI</name>
<keyword evidence="3 6" id="KW-1133">Transmembrane helix</keyword>
<evidence type="ECO:0000256" key="3">
    <source>
        <dbReference type="ARBA" id="ARBA00022989"/>
    </source>
</evidence>
<evidence type="ECO:0000313" key="8">
    <source>
        <dbReference type="Proteomes" id="UP001373714"/>
    </source>
</evidence>
<keyword evidence="2 6" id="KW-0812">Transmembrane</keyword>
<feature type="compositionally biased region" description="Acidic residues" evidence="5">
    <location>
        <begin position="36"/>
        <end position="59"/>
    </location>
</feature>
<keyword evidence="8" id="KW-1185">Reference proteome</keyword>
<feature type="transmembrane region" description="Helical" evidence="6">
    <location>
        <begin position="211"/>
        <end position="232"/>
    </location>
</feature>
<feature type="region of interest" description="Disordered" evidence="5">
    <location>
        <begin position="441"/>
        <end position="471"/>
    </location>
</feature>
<comment type="caution">
    <text evidence="7">The sequence shown here is derived from an EMBL/GenBank/DDBJ whole genome shotgun (WGS) entry which is preliminary data.</text>
</comment>
<feature type="compositionally biased region" description="Polar residues" evidence="5">
    <location>
        <begin position="173"/>
        <end position="184"/>
    </location>
</feature>
<organism evidence="7 8">
    <name type="scientific">Orbilia blumenaviensis</name>
    <dbReference type="NCBI Taxonomy" id="1796055"/>
    <lineage>
        <taxon>Eukaryota</taxon>
        <taxon>Fungi</taxon>
        <taxon>Dikarya</taxon>
        <taxon>Ascomycota</taxon>
        <taxon>Pezizomycotina</taxon>
        <taxon>Orbiliomycetes</taxon>
        <taxon>Orbiliales</taxon>
        <taxon>Orbiliaceae</taxon>
        <taxon>Orbilia</taxon>
    </lineage>
</organism>
<evidence type="ECO:0000256" key="1">
    <source>
        <dbReference type="ARBA" id="ARBA00004167"/>
    </source>
</evidence>
<evidence type="ECO:0000256" key="4">
    <source>
        <dbReference type="ARBA" id="ARBA00023136"/>
    </source>
</evidence>
<accession>A0AAV9UU05</accession>
<sequence>MRTLSTYRRRAEVVLAMVPVMVNAAPAANDIRRRDDEDDGDDDDKDDKDDDDDDDDDDEKDKFTSIDLGFDFTSVAPKPTGTIPPAQPTRPVDGGPQFGSVKPPPETTSRSAAPPRPTTGPQFGAVPGDDDKKDDKDDDKDDDDDKTTSSSSRRITSSTSSATTTSRDIATTVPSTTSSGSNTALPGGTDAATASPTPQVGESADHIRMEIGIGLGVLGFFLILSVAIFLWLKRRRRGDGSMWGAIKDLGRRRTNEDRGPIEPTMSHTYESRAMGDRDEWPVAPDAAVLSHGDVKRLSESMSDIERFTSLRRKYTISRSVDIPVDKPMPETPGRRGSNSSYVTMTVAGHLPHPRISGSGFGDSFLEDIEERQSPTFTDPFVDPYSPTSSSMPPVPPPLRFPVKPLAPIQTGRVKAMHKYSASDESLELTDPRILSPGGRLVITNRSREDSVPSLPPSPPRKRGMRKSSHIIPLPLRVNRDQLPKQLWNNRESGLSVDSEGPARHRGVKSWVSHEVEVRERYPAIEEVDSPLYARSEATLYNRYSINSGMDTRRTEYEYYR</sequence>
<feature type="region of interest" description="Disordered" evidence="5">
    <location>
        <begin position="24"/>
        <end position="201"/>
    </location>
</feature>
<feature type="compositionally biased region" description="Basic residues" evidence="5">
    <location>
        <begin position="459"/>
        <end position="468"/>
    </location>
</feature>
<evidence type="ECO:0000313" key="7">
    <source>
        <dbReference type="EMBL" id="KAK6348962.1"/>
    </source>
</evidence>
<dbReference type="GO" id="GO:0071944">
    <property type="term" value="C:cell periphery"/>
    <property type="evidence" value="ECO:0007669"/>
    <property type="project" value="UniProtKB-ARBA"/>
</dbReference>
<dbReference type="PANTHER" id="PTHR15549">
    <property type="entry name" value="PAIRED IMMUNOGLOBULIN-LIKE TYPE 2 RECEPTOR"/>
    <property type="match status" value="1"/>
</dbReference>
<dbReference type="GO" id="GO:0016020">
    <property type="term" value="C:membrane"/>
    <property type="evidence" value="ECO:0007669"/>
    <property type="project" value="UniProtKB-SubCell"/>
</dbReference>
<dbReference type="Proteomes" id="UP001373714">
    <property type="component" value="Unassembled WGS sequence"/>
</dbReference>
<proteinExistence type="predicted"/>
<evidence type="ECO:0000256" key="6">
    <source>
        <dbReference type="SAM" id="Phobius"/>
    </source>
</evidence>
<feature type="compositionally biased region" description="Acidic residues" evidence="5">
    <location>
        <begin position="136"/>
        <end position="145"/>
    </location>
</feature>